<protein>
    <submittedName>
        <fullName evidence="7">HTH-type transcriptional regulator HdfR</fullName>
    </submittedName>
</protein>
<dbReference type="Pfam" id="PF03466">
    <property type="entry name" value="LysR_substrate"/>
    <property type="match status" value="1"/>
</dbReference>
<keyword evidence="8" id="KW-1185">Reference proteome</keyword>
<comment type="similarity">
    <text evidence="1">Belongs to the LysR transcriptional regulatory family.</text>
</comment>
<dbReference type="PANTHER" id="PTHR30346:SF28">
    <property type="entry name" value="HTH-TYPE TRANSCRIPTIONAL REGULATOR CYNR"/>
    <property type="match status" value="1"/>
</dbReference>
<organism evidence="7 8">
    <name type="scientific">Paraburkholderia metrosideri</name>
    <dbReference type="NCBI Taxonomy" id="580937"/>
    <lineage>
        <taxon>Bacteria</taxon>
        <taxon>Pseudomonadati</taxon>
        <taxon>Pseudomonadota</taxon>
        <taxon>Betaproteobacteria</taxon>
        <taxon>Burkholderiales</taxon>
        <taxon>Burkholderiaceae</taxon>
        <taxon>Paraburkholderia</taxon>
    </lineage>
</organism>
<dbReference type="Proteomes" id="UP000598032">
    <property type="component" value="Unassembled WGS sequence"/>
</dbReference>
<dbReference type="InterPro" id="IPR005119">
    <property type="entry name" value="LysR_subst-bd"/>
</dbReference>
<keyword evidence="4" id="KW-0804">Transcription</keyword>
<dbReference type="CDD" id="cd05466">
    <property type="entry name" value="PBP2_LTTR_substrate"/>
    <property type="match status" value="1"/>
</dbReference>
<name>A0ABN7IBT6_9BURK</name>
<dbReference type="SUPFAM" id="SSF53850">
    <property type="entry name" value="Periplasmic binding protein-like II"/>
    <property type="match status" value="1"/>
</dbReference>
<dbReference type="InterPro" id="IPR036390">
    <property type="entry name" value="WH_DNA-bd_sf"/>
</dbReference>
<evidence type="ECO:0000256" key="2">
    <source>
        <dbReference type="ARBA" id="ARBA00023015"/>
    </source>
</evidence>
<sequence length="320" mass="35180">MLMQGIRYEKLNFLTSSFSFFQSGIGMREISLDRLRTLVTIVDHRSFADAARVLHLSAPTVSLHIQELEERIGAPLLSRKRGHVHPTAIGETLLKKARHLLADAGQALDDVRRQVQGLEGRVRLGASTGAIANLLPRALEALGRQHPAIDVQITVLTSQGTLGRLAEGSLDIGLVALPQPTMTGLLIKPWRRDPVMAFIPAQWKCPARVTASWLAAKPLVLNDSTTRLSQLSTEWFAAAGHHPAPRIQLNYNDAIRSLVAAGYGAALLPHEAATPSHDPRIVMRPLRPALWRRLGIAHRAGRVESSTQHVLDILWDLRVV</sequence>
<evidence type="ECO:0000313" key="7">
    <source>
        <dbReference type="EMBL" id="CAD6558571.1"/>
    </source>
</evidence>
<dbReference type="Gene3D" id="3.40.190.10">
    <property type="entry name" value="Periplasmic binding protein-like II"/>
    <property type="match status" value="2"/>
</dbReference>
<accession>A0ABN7IBT6</accession>
<dbReference type="SUPFAM" id="SSF46785">
    <property type="entry name" value="Winged helix' DNA-binding domain"/>
    <property type="match status" value="1"/>
</dbReference>
<evidence type="ECO:0000259" key="6">
    <source>
        <dbReference type="PROSITE" id="PS50931"/>
    </source>
</evidence>
<keyword evidence="3" id="KW-0238">DNA-binding</keyword>
<gene>
    <name evidence="7" type="primary">hdfR_9</name>
    <name evidence="7" type="ORF">LMG28140_06416</name>
</gene>
<evidence type="ECO:0000256" key="4">
    <source>
        <dbReference type="ARBA" id="ARBA00023163"/>
    </source>
</evidence>
<proteinExistence type="inferred from homology"/>
<dbReference type="InterPro" id="IPR000847">
    <property type="entry name" value="LysR_HTH_N"/>
</dbReference>
<reference evidence="7 8" key="1">
    <citation type="submission" date="2020-10" db="EMBL/GenBank/DDBJ databases">
        <authorList>
            <person name="Peeters C."/>
        </authorList>
    </citation>
    <scope>NUCLEOTIDE SEQUENCE [LARGE SCALE GENOMIC DNA]</scope>
    <source>
        <strain evidence="7 8">LMG 28140</strain>
    </source>
</reference>
<keyword evidence="2" id="KW-0805">Transcription regulation</keyword>
<evidence type="ECO:0000256" key="3">
    <source>
        <dbReference type="ARBA" id="ARBA00023125"/>
    </source>
</evidence>
<evidence type="ECO:0000313" key="8">
    <source>
        <dbReference type="Proteomes" id="UP000598032"/>
    </source>
</evidence>
<dbReference type="PROSITE" id="PS50931">
    <property type="entry name" value="HTH_LYSR"/>
    <property type="match status" value="1"/>
</dbReference>
<dbReference type="PANTHER" id="PTHR30346">
    <property type="entry name" value="TRANSCRIPTIONAL DUAL REGULATOR HCAR-RELATED"/>
    <property type="match status" value="1"/>
</dbReference>
<keyword evidence="5" id="KW-0175">Coiled coil</keyword>
<feature type="coiled-coil region" evidence="5">
    <location>
        <begin position="94"/>
        <end position="121"/>
    </location>
</feature>
<feature type="domain" description="HTH lysR-type" evidence="6">
    <location>
        <begin position="30"/>
        <end position="87"/>
    </location>
</feature>
<comment type="caution">
    <text evidence="7">The sequence shown here is derived from an EMBL/GenBank/DDBJ whole genome shotgun (WGS) entry which is preliminary data.</text>
</comment>
<dbReference type="Gene3D" id="1.10.10.10">
    <property type="entry name" value="Winged helix-like DNA-binding domain superfamily/Winged helix DNA-binding domain"/>
    <property type="match status" value="1"/>
</dbReference>
<dbReference type="EMBL" id="CAJHCP010000021">
    <property type="protein sequence ID" value="CAD6558571.1"/>
    <property type="molecule type" value="Genomic_DNA"/>
</dbReference>
<evidence type="ECO:0000256" key="1">
    <source>
        <dbReference type="ARBA" id="ARBA00009437"/>
    </source>
</evidence>
<dbReference type="InterPro" id="IPR036388">
    <property type="entry name" value="WH-like_DNA-bd_sf"/>
</dbReference>
<dbReference type="Pfam" id="PF00126">
    <property type="entry name" value="HTH_1"/>
    <property type="match status" value="1"/>
</dbReference>
<evidence type="ECO:0000256" key="5">
    <source>
        <dbReference type="SAM" id="Coils"/>
    </source>
</evidence>